<proteinExistence type="inferred from homology"/>
<comment type="catalytic activity">
    <reaction evidence="8">
        <text>L-arginine + H(+) = agmatine + CO2</text>
        <dbReference type="Rhea" id="RHEA:17641"/>
        <dbReference type="ChEBI" id="CHEBI:15378"/>
        <dbReference type="ChEBI" id="CHEBI:16526"/>
        <dbReference type="ChEBI" id="CHEBI:32682"/>
        <dbReference type="ChEBI" id="CHEBI:58145"/>
        <dbReference type="EC" id="4.1.1.19"/>
    </reaction>
</comment>
<organism evidence="9 10">
    <name type="scientific">Desulfuromonas acetoxidans (strain DSM 684 / 11070)</name>
    <dbReference type="NCBI Taxonomy" id="281689"/>
    <lineage>
        <taxon>Bacteria</taxon>
        <taxon>Pseudomonadati</taxon>
        <taxon>Thermodesulfobacteriota</taxon>
        <taxon>Desulfuromonadia</taxon>
        <taxon>Desulfuromonadales</taxon>
        <taxon>Desulfuromonadaceae</taxon>
        <taxon>Desulfuromonas</taxon>
    </lineage>
</organism>
<keyword evidence="7" id="KW-0670">Pyruvate</keyword>
<dbReference type="EMBL" id="AAEW02000004">
    <property type="protein sequence ID" value="EAT16633.1"/>
    <property type="molecule type" value="Genomic_DNA"/>
</dbReference>
<keyword evidence="6" id="KW-0456">Lyase</keyword>
<comment type="similarity">
    <text evidence="2">Belongs to the pyruvoyl-dependent arginine decarboxylase family.</text>
</comment>
<dbReference type="OrthoDB" id="9783061at2"/>
<dbReference type="Proteomes" id="UP000005695">
    <property type="component" value="Unassembled WGS sequence"/>
</dbReference>
<comment type="cofactor">
    <cofactor evidence="1">
        <name>pyruvate</name>
        <dbReference type="ChEBI" id="CHEBI:15361"/>
    </cofactor>
</comment>
<dbReference type="InterPro" id="IPR016104">
    <property type="entry name" value="Pyr-dep_his/arg-deCO2ase"/>
</dbReference>
<dbReference type="InterPro" id="IPR002724">
    <property type="entry name" value="Pyruvoyl-dep_arg_deCO2ase"/>
</dbReference>
<evidence type="ECO:0000256" key="1">
    <source>
        <dbReference type="ARBA" id="ARBA00001928"/>
    </source>
</evidence>
<protein>
    <recommendedName>
        <fullName evidence="4">Pyruvoyl-dependent arginine decarboxylase AaxB</fullName>
        <ecNumber evidence="3">4.1.1.19</ecNumber>
    </recommendedName>
</protein>
<accession>Q1K206</accession>
<gene>
    <name evidence="9" type="ORF">Dace_2728</name>
</gene>
<dbReference type="RefSeq" id="WP_005998689.1">
    <property type="nucleotide sequence ID" value="NZ_AAEW02000004.1"/>
</dbReference>
<reference evidence="9" key="1">
    <citation type="submission" date="2006-05" db="EMBL/GenBank/DDBJ databases">
        <title>Annotation of the draft genome assembly of Desulfuromonas acetoxidans DSM 684.</title>
        <authorList>
            <consortium name="US DOE Joint Genome Institute (JGI-ORNL)"/>
            <person name="Larimer F."/>
            <person name="Land M."/>
            <person name="Hauser L."/>
        </authorList>
    </citation>
    <scope>NUCLEOTIDE SEQUENCE [LARGE SCALE GENOMIC DNA]</scope>
    <source>
        <strain evidence="9">DSM 684</strain>
    </source>
</reference>
<dbReference type="GO" id="GO:0006527">
    <property type="term" value="P:L-arginine catabolic process"/>
    <property type="evidence" value="ECO:0007669"/>
    <property type="project" value="InterPro"/>
</dbReference>
<evidence type="ECO:0000256" key="4">
    <source>
        <dbReference type="ARBA" id="ARBA00014727"/>
    </source>
</evidence>
<name>Q1K206_DESA6</name>
<evidence type="ECO:0000256" key="7">
    <source>
        <dbReference type="ARBA" id="ARBA00023317"/>
    </source>
</evidence>
<comment type="caution">
    <text evidence="9">The sequence shown here is derived from an EMBL/GenBank/DDBJ whole genome shotgun (WGS) entry which is preliminary data.</text>
</comment>
<evidence type="ECO:0000256" key="3">
    <source>
        <dbReference type="ARBA" id="ARBA00012426"/>
    </source>
</evidence>
<sequence>MANNTVPQHYFTCACGQGESPVSAHYLALAEAGLADRILLEARGFLPPGSALQTPEKCTTKAEQRLFMARIESATVGEVISAAIAVAYPENPHHGAPVIPVASTGHKEDIEAMARSQAQSAVEQRGDTVKEIQSLAVQVKVSQPSCALACVVLTPSI</sequence>
<dbReference type="Pfam" id="PF01862">
    <property type="entry name" value="PvlArgDC"/>
    <property type="match status" value="1"/>
</dbReference>
<evidence type="ECO:0000256" key="8">
    <source>
        <dbReference type="ARBA" id="ARBA00049309"/>
    </source>
</evidence>
<keyword evidence="5" id="KW-0210">Decarboxylase</keyword>
<evidence type="ECO:0000313" key="10">
    <source>
        <dbReference type="Proteomes" id="UP000005695"/>
    </source>
</evidence>
<evidence type="ECO:0000256" key="6">
    <source>
        <dbReference type="ARBA" id="ARBA00023239"/>
    </source>
</evidence>
<keyword evidence="10" id="KW-1185">Reference proteome</keyword>
<reference evidence="9" key="2">
    <citation type="submission" date="2006-05" db="EMBL/GenBank/DDBJ databases">
        <title>Sequencing of the draft genome and assembly of Desulfuromonas acetoxidans DSM 684.</title>
        <authorList>
            <consortium name="US DOE Joint Genome Institute (JGI-PGF)"/>
            <person name="Copeland A."/>
            <person name="Lucas S."/>
            <person name="Lapidus A."/>
            <person name="Barry K."/>
            <person name="Detter J.C."/>
            <person name="Glavina del Rio T."/>
            <person name="Hammon N."/>
            <person name="Israni S."/>
            <person name="Dalin E."/>
            <person name="Tice H."/>
            <person name="Bruce D."/>
            <person name="Pitluck S."/>
            <person name="Richardson P."/>
        </authorList>
    </citation>
    <scope>NUCLEOTIDE SEQUENCE [LARGE SCALE GENOMIC DNA]</scope>
    <source>
        <strain evidence="9">DSM 684</strain>
    </source>
</reference>
<dbReference type="EC" id="4.1.1.19" evidence="3"/>
<dbReference type="GO" id="GO:0008792">
    <property type="term" value="F:arginine decarboxylase activity"/>
    <property type="evidence" value="ECO:0007669"/>
    <property type="project" value="UniProtKB-EC"/>
</dbReference>
<dbReference type="Gene3D" id="3.50.20.10">
    <property type="entry name" value="Pyruvoyl-Dependent Histidine Decarboxylase, subunit B"/>
    <property type="match status" value="1"/>
</dbReference>
<evidence type="ECO:0000256" key="5">
    <source>
        <dbReference type="ARBA" id="ARBA00022793"/>
    </source>
</evidence>
<dbReference type="InterPro" id="IPR016105">
    <property type="entry name" value="Pyr-dep_his/arg-deCO2ase_sand"/>
</dbReference>
<evidence type="ECO:0000256" key="2">
    <source>
        <dbReference type="ARBA" id="ARBA00008611"/>
    </source>
</evidence>
<dbReference type="AlphaFoldDB" id="Q1K206"/>
<dbReference type="SUPFAM" id="SSF56271">
    <property type="entry name" value="Pyruvoyl-dependent histidine and arginine decarboxylases"/>
    <property type="match status" value="1"/>
</dbReference>
<evidence type="ECO:0000313" key="9">
    <source>
        <dbReference type="EMBL" id="EAT16633.1"/>
    </source>
</evidence>